<evidence type="ECO:0000313" key="4">
    <source>
        <dbReference type="Proteomes" id="UP000033608"/>
    </source>
</evidence>
<evidence type="ECO:0000313" key="3">
    <source>
        <dbReference type="EMBL" id="SHF93681.1"/>
    </source>
</evidence>
<proteinExistence type="predicted"/>
<name>A0A0F5LXB0_9HYPH</name>
<dbReference type="Proteomes" id="UP000184533">
    <property type="component" value="Unassembled WGS sequence"/>
</dbReference>
<sequence>MGRWIDLVSANAAELLWIGSGVLAIYLIARLLKAHPLLALTIALLPLAVAYFFYHPASPSHFIAMMG</sequence>
<evidence type="ECO:0000313" key="2">
    <source>
        <dbReference type="EMBL" id="KKB86814.1"/>
    </source>
</evidence>
<organism evidence="2 4">
    <name type="scientific">Devosia limi DSM 17137</name>
    <dbReference type="NCBI Taxonomy" id="1121477"/>
    <lineage>
        <taxon>Bacteria</taxon>
        <taxon>Pseudomonadati</taxon>
        <taxon>Pseudomonadota</taxon>
        <taxon>Alphaproteobacteria</taxon>
        <taxon>Hyphomicrobiales</taxon>
        <taxon>Devosiaceae</taxon>
        <taxon>Devosia</taxon>
    </lineage>
</organism>
<keyword evidence="1" id="KW-1133">Transmembrane helix</keyword>
<dbReference type="EMBL" id="LAJF01000020">
    <property type="protein sequence ID" value="KKB86814.1"/>
    <property type="molecule type" value="Genomic_DNA"/>
</dbReference>
<dbReference type="Proteomes" id="UP000033608">
    <property type="component" value="Unassembled WGS sequence"/>
</dbReference>
<reference evidence="3 5" key="2">
    <citation type="submission" date="2016-11" db="EMBL/GenBank/DDBJ databases">
        <authorList>
            <person name="Jaros S."/>
            <person name="Januszkiewicz K."/>
            <person name="Wedrychowicz H."/>
        </authorList>
    </citation>
    <scope>NUCLEOTIDE SEQUENCE [LARGE SCALE GENOMIC DNA]</scope>
    <source>
        <strain evidence="3 5">DSM 17137</strain>
    </source>
</reference>
<keyword evidence="1" id="KW-0812">Transmembrane</keyword>
<dbReference type="RefSeq" id="WP_046133451.1">
    <property type="nucleotide sequence ID" value="NZ_FQVC01000018.1"/>
</dbReference>
<dbReference type="PATRIC" id="fig|1121477.3.peg.1187"/>
<dbReference type="EMBL" id="FQVC01000018">
    <property type="protein sequence ID" value="SHF93681.1"/>
    <property type="molecule type" value="Genomic_DNA"/>
</dbReference>
<protein>
    <submittedName>
        <fullName evidence="2">Uncharacterized protein</fullName>
    </submittedName>
</protein>
<keyword evidence="4" id="KW-1185">Reference proteome</keyword>
<accession>A0A0F5LXB0</accession>
<dbReference type="STRING" id="1121477.SAMN02745223_03929"/>
<evidence type="ECO:0000256" key="1">
    <source>
        <dbReference type="SAM" id="Phobius"/>
    </source>
</evidence>
<gene>
    <name evidence="3" type="ORF">SAMN02745223_03929</name>
    <name evidence="2" type="ORF">VW29_00740</name>
</gene>
<keyword evidence="1" id="KW-0472">Membrane</keyword>
<reference evidence="2 4" key="1">
    <citation type="submission" date="2015-03" db="EMBL/GenBank/DDBJ databases">
        <authorList>
            <person name="Hassan Y.I."/>
            <person name="Lepp D."/>
            <person name="Zhou T."/>
        </authorList>
    </citation>
    <scope>NUCLEOTIDE SEQUENCE [LARGE SCALE GENOMIC DNA]</scope>
    <source>
        <strain evidence="2 4">DSM 17137</strain>
    </source>
</reference>
<feature type="transmembrane region" description="Helical" evidence="1">
    <location>
        <begin position="12"/>
        <end position="29"/>
    </location>
</feature>
<feature type="transmembrane region" description="Helical" evidence="1">
    <location>
        <begin position="36"/>
        <end position="54"/>
    </location>
</feature>
<evidence type="ECO:0000313" key="5">
    <source>
        <dbReference type="Proteomes" id="UP000184533"/>
    </source>
</evidence>
<dbReference type="AlphaFoldDB" id="A0A0F5LXB0"/>